<evidence type="ECO:0000313" key="1">
    <source>
        <dbReference type="EMBL" id="TGO02624.1"/>
    </source>
</evidence>
<dbReference type="Proteomes" id="UP000030428">
    <property type="component" value="Unassembled WGS sequence"/>
</dbReference>
<gene>
    <name evidence="1" type="ORF">PN36_21875</name>
</gene>
<reference evidence="1 2" key="1">
    <citation type="journal article" date="2016" name="Front. Microbiol.">
        <title>Single-Cell (Meta-)Genomics of a Dimorphic Candidatus Thiomargarita nelsonii Reveals Genomic Plasticity.</title>
        <authorList>
            <person name="Flood B.E."/>
            <person name="Fliss P."/>
            <person name="Jones D.S."/>
            <person name="Dick G.J."/>
            <person name="Jain S."/>
            <person name="Kaster A.K."/>
            <person name="Winkel M."/>
            <person name="Mussmann M."/>
            <person name="Bailey J."/>
        </authorList>
    </citation>
    <scope>NUCLEOTIDE SEQUENCE [LARGE SCALE GENOMIC DNA]</scope>
    <source>
        <strain evidence="1">Hydrate Ridge</strain>
    </source>
</reference>
<name>A0A4E0RQR6_9GAMM</name>
<accession>A0A4E0RQR6</accession>
<dbReference type="AlphaFoldDB" id="A0A4E0RQR6"/>
<protein>
    <submittedName>
        <fullName evidence="1">Uncharacterized protein</fullName>
    </submittedName>
</protein>
<comment type="caution">
    <text evidence="1">The sequence shown here is derived from an EMBL/GenBank/DDBJ whole genome shotgun (WGS) entry which is preliminary data.</text>
</comment>
<dbReference type="EMBL" id="JSZA02000099">
    <property type="protein sequence ID" value="TGO02624.1"/>
    <property type="molecule type" value="Genomic_DNA"/>
</dbReference>
<organism evidence="1 2">
    <name type="scientific">Candidatus Thiomargarita nelsonii</name>
    <dbReference type="NCBI Taxonomy" id="1003181"/>
    <lineage>
        <taxon>Bacteria</taxon>
        <taxon>Pseudomonadati</taxon>
        <taxon>Pseudomonadota</taxon>
        <taxon>Gammaproteobacteria</taxon>
        <taxon>Thiotrichales</taxon>
        <taxon>Thiotrichaceae</taxon>
        <taxon>Thiomargarita</taxon>
    </lineage>
</organism>
<sequence length="226" mass="26220">MEPLYKKGNTNAVFLFNQWLLFKVYQGLFHTLKEVEKTPPSTLKFNEQFVERVINQLELARTDKLSDEEDYDFFRQIKSRIISPKAAIYPGVTNYSASFHVGHDAEEIDVWIKPDSSDYLHFMFQVLERRLPSEVYKALLDANEPLLQLVCYAAFGIPRALLNMTRNFYKPTSSTGKLVFEINFNRAKALRAIKSSFDNTFSVYSSLRVNATFVKRATTRDCPYKP</sequence>
<proteinExistence type="predicted"/>
<keyword evidence="2" id="KW-1185">Reference proteome</keyword>
<evidence type="ECO:0000313" key="2">
    <source>
        <dbReference type="Proteomes" id="UP000030428"/>
    </source>
</evidence>